<dbReference type="SUPFAM" id="SSF48264">
    <property type="entry name" value="Cytochrome P450"/>
    <property type="match status" value="1"/>
</dbReference>
<keyword evidence="7" id="KW-0256">Endoplasmic reticulum</keyword>
<dbReference type="GeneID" id="116178855"/>
<evidence type="ECO:0000256" key="7">
    <source>
        <dbReference type="ARBA" id="ARBA00022824"/>
    </source>
</evidence>
<accession>A0A1Y1KJR3</accession>
<comment type="similarity">
    <text evidence="4 14">Belongs to the cytochrome P450 family.</text>
</comment>
<evidence type="ECO:0000256" key="11">
    <source>
        <dbReference type="ARBA" id="ARBA00023033"/>
    </source>
</evidence>
<dbReference type="PRINTS" id="PR00463">
    <property type="entry name" value="EP450I"/>
</dbReference>
<keyword evidence="6 13" id="KW-0479">Metal-binding</keyword>
<dbReference type="GO" id="GO:0004497">
    <property type="term" value="F:monooxygenase activity"/>
    <property type="evidence" value="ECO:0007669"/>
    <property type="project" value="UniProtKB-KW"/>
</dbReference>
<dbReference type="AlphaFoldDB" id="A0A1Y1KJR3"/>
<proteinExistence type="inferred from homology"/>
<feature type="binding site" description="axial binding residue" evidence="13">
    <location>
        <position position="458"/>
    </location>
    <ligand>
        <name>heme</name>
        <dbReference type="ChEBI" id="CHEBI:30413"/>
    </ligand>
    <ligandPart>
        <name>Fe</name>
        <dbReference type="ChEBI" id="CHEBI:18248"/>
    </ligandPart>
</feature>
<dbReference type="CDD" id="cd11056">
    <property type="entry name" value="CYP6-like"/>
    <property type="match status" value="1"/>
</dbReference>
<protein>
    <recommendedName>
        <fullName evidence="16">Cytochrome P450</fullName>
    </recommendedName>
</protein>
<evidence type="ECO:0000256" key="1">
    <source>
        <dbReference type="ARBA" id="ARBA00001971"/>
    </source>
</evidence>
<dbReference type="GO" id="GO:0005789">
    <property type="term" value="C:endoplasmic reticulum membrane"/>
    <property type="evidence" value="ECO:0007669"/>
    <property type="project" value="UniProtKB-SubCell"/>
</dbReference>
<dbReference type="Gene3D" id="1.10.630.10">
    <property type="entry name" value="Cytochrome P450"/>
    <property type="match status" value="1"/>
</dbReference>
<evidence type="ECO:0000313" key="15">
    <source>
        <dbReference type="EMBL" id="JAV61554.1"/>
    </source>
</evidence>
<reference evidence="15" key="1">
    <citation type="journal article" date="2016" name="Sci. Rep.">
        <title>Molecular characterization of firefly nuptial gifts: a multi-omics approach sheds light on postcopulatory sexual selection.</title>
        <authorList>
            <person name="Al-Wathiqui N."/>
            <person name="Fallon T.R."/>
            <person name="South A."/>
            <person name="Weng J.K."/>
            <person name="Lewis S.M."/>
        </authorList>
    </citation>
    <scope>NUCLEOTIDE SEQUENCE</scope>
</reference>
<evidence type="ECO:0000256" key="10">
    <source>
        <dbReference type="ARBA" id="ARBA00023004"/>
    </source>
</evidence>
<keyword evidence="11 14" id="KW-0503">Monooxygenase</keyword>
<dbReference type="InterPro" id="IPR050476">
    <property type="entry name" value="Insect_CytP450_Detox"/>
</dbReference>
<dbReference type="InterPro" id="IPR036396">
    <property type="entry name" value="Cyt_P450_sf"/>
</dbReference>
<keyword evidence="5 13" id="KW-0349">Heme</keyword>
<comment type="cofactor">
    <cofactor evidence="1 13">
        <name>heme</name>
        <dbReference type="ChEBI" id="CHEBI:30413"/>
    </cofactor>
</comment>
<dbReference type="InterPro" id="IPR017972">
    <property type="entry name" value="Cyt_P450_CS"/>
</dbReference>
<organism evidence="15">
    <name type="scientific">Photinus pyralis</name>
    <name type="common">Common eastern firefly</name>
    <name type="synonym">Lampyris pyralis</name>
    <dbReference type="NCBI Taxonomy" id="7054"/>
    <lineage>
        <taxon>Eukaryota</taxon>
        <taxon>Metazoa</taxon>
        <taxon>Ecdysozoa</taxon>
        <taxon>Arthropoda</taxon>
        <taxon>Hexapoda</taxon>
        <taxon>Insecta</taxon>
        <taxon>Pterygota</taxon>
        <taxon>Neoptera</taxon>
        <taxon>Endopterygota</taxon>
        <taxon>Coleoptera</taxon>
        <taxon>Polyphaga</taxon>
        <taxon>Elateriformia</taxon>
        <taxon>Elateroidea</taxon>
        <taxon>Lampyridae</taxon>
        <taxon>Lampyrinae</taxon>
        <taxon>Photinus</taxon>
    </lineage>
</organism>
<keyword evidence="10 13" id="KW-0408">Iron</keyword>
<evidence type="ECO:0000256" key="6">
    <source>
        <dbReference type="ARBA" id="ARBA00022723"/>
    </source>
</evidence>
<keyword evidence="9 14" id="KW-0560">Oxidoreductase</keyword>
<evidence type="ECO:0008006" key="16">
    <source>
        <dbReference type="Google" id="ProtNLM"/>
    </source>
</evidence>
<sequence>MLIIVLFVIVAILIYYQFFEPFTYWRKRGVPHEKPTFLFGNLAPVILQQMSMADASLLTYQQFKNERYIGVYYFLKPGLVLRDPELIKLIFVKEFETFPEHNTFTSVEADPIWSNSLFAMPGGQHWRDMRAILSPTFTSSKLRQMFCLIDQCTKQFIEHLVAQGGFVEMEMKDAFSKVTNDIIATTAFGVTCDSLTNPTNELFRNGKEVSNFSGFANSLKFFISNISPSLAKLMKIRFISAPTTEFFRRIVKETVTLREEKGVVRPDLIHLLMEARKGKLKRDHSPDNQIAAVSEHFEVTDDIMTAQAVVFFMAGFDTSSTAMSYTTYELALNYDIQQRLIDEVDRTFEACDGKLTYDLLMGMKYLDMVISEALRKWPPFAITDRCPVRPFTLPSTNGEKPLLLDRHVVCQIPIYAIHRDETYYPEPVKFDPERFSEENKHKIKPFTYLPFGVGPRNCIGSRFALLEVKIIIAHILRKFEIVPIKNTPIPLTFSKDNVNPVSDKGYWVGLKPRM</sequence>
<evidence type="ECO:0000256" key="14">
    <source>
        <dbReference type="RuleBase" id="RU000461"/>
    </source>
</evidence>
<evidence type="ECO:0000256" key="3">
    <source>
        <dbReference type="ARBA" id="ARBA00004406"/>
    </source>
</evidence>
<dbReference type="FunFam" id="1.10.630.10:FF:000042">
    <property type="entry name" value="Cytochrome P450"/>
    <property type="match status" value="1"/>
</dbReference>
<evidence type="ECO:0000256" key="5">
    <source>
        <dbReference type="ARBA" id="ARBA00022617"/>
    </source>
</evidence>
<dbReference type="GO" id="GO:0020037">
    <property type="term" value="F:heme binding"/>
    <property type="evidence" value="ECO:0007669"/>
    <property type="project" value="InterPro"/>
</dbReference>
<dbReference type="RefSeq" id="XP_031354343.1">
    <property type="nucleotide sequence ID" value="XM_031498483.1"/>
</dbReference>
<comment type="subcellular location">
    <subcellularLocation>
        <location evidence="3">Endoplasmic reticulum membrane</location>
        <topology evidence="3">Peripheral membrane protein</topology>
    </subcellularLocation>
    <subcellularLocation>
        <location evidence="2">Microsome membrane</location>
        <topology evidence="2">Peripheral membrane protein</topology>
    </subcellularLocation>
</comment>
<dbReference type="InterPro" id="IPR001128">
    <property type="entry name" value="Cyt_P450"/>
</dbReference>
<dbReference type="GO" id="GO:0005506">
    <property type="term" value="F:iron ion binding"/>
    <property type="evidence" value="ECO:0007669"/>
    <property type="project" value="InterPro"/>
</dbReference>
<evidence type="ECO:0000256" key="8">
    <source>
        <dbReference type="ARBA" id="ARBA00022848"/>
    </source>
</evidence>
<dbReference type="InterPro" id="IPR002401">
    <property type="entry name" value="Cyt_P450_E_grp-I"/>
</dbReference>
<dbReference type="PROSITE" id="PS00086">
    <property type="entry name" value="CYTOCHROME_P450"/>
    <property type="match status" value="1"/>
</dbReference>
<evidence type="ECO:0000256" key="2">
    <source>
        <dbReference type="ARBA" id="ARBA00004174"/>
    </source>
</evidence>
<evidence type="ECO:0000256" key="4">
    <source>
        <dbReference type="ARBA" id="ARBA00010617"/>
    </source>
</evidence>
<dbReference type="KEGG" id="ppyr:116178855"/>
<dbReference type="GO" id="GO:0016705">
    <property type="term" value="F:oxidoreductase activity, acting on paired donors, with incorporation or reduction of molecular oxygen"/>
    <property type="evidence" value="ECO:0007669"/>
    <property type="project" value="InterPro"/>
</dbReference>
<evidence type="ECO:0000256" key="13">
    <source>
        <dbReference type="PIRSR" id="PIRSR602401-1"/>
    </source>
</evidence>
<dbReference type="PANTHER" id="PTHR24292">
    <property type="entry name" value="CYTOCHROME P450"/>
    <property type="match status" value="1"/>
</dbReference>
<name>A0A1Y1KJR3_PHOPY</name>
<dbReference type="PRINTS" id="PR00385">
    <property type="entry name" value="P450"/>
</dbReference>
<keyword evidence="8" id="KW-0492">Microsome</keyword>
<dbReference type="OrthoDB" id="2789670at2759"/>
<dbReference type="PANTHER" id="PTHR24292:SF54">
    <property type="entry name" value="CYP9F3-RELATED"/>
    <property type="match status" value="1"/>
</dbReference>
<keyword evidence="12" id="KW-0472">Membrane</keyword>
<dbReference type="EMBL" id="GEZM01081677">
    <property type="protein sequence ID" value="JAV61554.1"/>
    <property type="molecule type" value="Transcribed_RNA"/>
</dbReference>
<evidence type="ECO:0000256" key="12">
    <source>
        <dbReference type="ARBA" id="ARBA00023136"/>
    </source>
</evidence>
<evidence type="ECO:0000256" key="9">
    <source>
        <dbReference type="ARBA" id="ARBA00023002"/>
    </source>
</evidence>
<dbReference type="Pfam" id="PF00067">
    <property type="entry name" value="p450"/>
    <property type="match status" value="1"/>
</dbReference>